<protein>
    <submittedName>
        <fullName evidence="1">Uncharacterized protein</fullName>
    </submittedName>
</protein>
<keyword evidence="2" id="KW-1185">Reference proteome</keyword>
<name>A0ACC2D2G3_DIPCM</name>
<reference evidence="2" key="1">
    <citation type="journal article" date="2024" name="Proc. Natl. Acad. Sci. U.S.A.">
        <title>Extraordinary preservation of gene collinearity over three hundred million years revealed in homosporous lycophytes.</title>
        <authorList>
            <person name="Li C."/>
            <person name="Wickell D."/>
            <person name="Kuo L.Y."/>
            <person name="Chen X."/>
            <person name="Nie B."/>
            <person name="Liao X."/>
            <person name="Peng D."/>
            <person name="Ji J."/>
            <person name="Jenkins J."/>
            <person name="Williams M."/>
            <person name="Shu S."/>
            <person name="Plott C."/>
            <person name="Barry K."/>
            <person name="Rajasekar S."/>
            <person name="Grimwood J."/>
            <person name="Han X."/>
            <person name="Sun S."/>
            <person name="Hou Z."/>
            <person name="He W."/>
            <person name="Dai G."/>
            <person name="Sun C."/>
            <person name="Schmutz J."/>
            <person name="Leebens-Mack J.H."/>
            <person name="Li F.W."/>
            <person name="Wang L."/>
        </authorList>
    </citation>
    <scope>NUCLEOTIDE SEQUENCE [LARGE SCALE GENOMIC DNA]</scope>
    <source>
        <strain evidence="2">cv. PW_Plant_1</strain>
    </source>
</reference>
<comment type="caution">
    <text evidence="1">The sequence shown here is derived from an EMBL/GenBank/DDBJ whole genome shotgun (WGS) entry which is preliminary data.</text>
</comment>
<organism evidence="1 2">
    <name type="scientific">Diphasiastrum complanatum</name>
    <name type="common">Issler's clubmoss</name>
    <name type="synonym">Lycopodium complanatum</name>
    <dbReference type="NCBI Taxonomy" id="34168"/>
    <lineage>
        <taxon>Eukaryota</taxon>
        <taxon>Viridiplantae</taxon>
        <taxon>Streptophyta</taxon>
        <taxon>Embryophyta</taxon>
        <taxon>Tracheophyta</taxon>
        <taxon>Lycopodiopsida</taxon>
        <taxon>Lycopodiales</taxon>
        <taxon>Lycopodiaceae</taxon>
        <taxon>Lycopodioideae</taxon>
        <taxon>Diphasiastrum</taxon>
    </lineage>
</organism>
<dbReference type="EMBL" id="CM055098">
    <property type="protein sequence ID" value="KAJ7548426.1"/>
    <property type="molecule type" value="Genomic_DNA"/>
</dbReference>
<proteinExistence type="predicted"/>
<dbReference type="Proteomes" id="UP001162992">
    <property type="component" value="Chromosome 7"/>
</dbReference>
<gene>
    <name evidence="1" type="ORF">O6H91_07G011600</name>
</gene>
<evidence type="ECO:0000313" key="2">
    <source>
        <dbReference type="Proteomes" id="UP001162992"/>
    </source>
</evidence>
<sequence length="106" mass="12005">MRGDMVAGALGLLVLAHAVYSTIRYRGSLKLMEEEFVRAPPQVLLELLVSLGLCFWAALRVPGSFLPILLDAQENRVRQLSDDLDFMIFNHRGKLFAPKFEVKFRA</sequence>
<accession>A0ACC2D2G3</accession>
<evidence type="ECO:0000313" key="1">
    <source>
        <dbReference type="EMBL" id="KAJ7548426.1"/>
    </source>
</evidence>